<reference evidence="1 2" key="1">
    <citation type="submission" date="2020-08" db="EMBL/GenBank/DDBJ databases">
        <title>Genomic Encyclopedia of Type Strains, Phase IV (KMG-IV): sequencing the most valuable type-strain genomes for metagenomic binning, comparative biology and taxonomic classification.</title>
        <authorList>
            <person name="Goeker M."/>
        </authorList>
    </citation>
    <scope>NUCLEOTIDE SEQUENCE [LARGE SCALE GENOMIC DNA]</scope>
    <source>
        <strain evidence="1 2">DSM 17976</strain>
    </source>
</reference>
<proteinExistence type="predicted"/>
<dbReference type="AlphaFoldDB" id="A0A7W6EP83"/>
<dbReference type="EMBL" id="JACIBY010000002">
    <property type="protein sequence ID" value="MBB3837315.1"/>
    <property type="molecule type" value="Genomic_DNA"/>
</dbReference>
<dbReference type="Proteomes" id="UP000541352">
    <property type="component" value="Unassembled WGS sequence"/>
</dbReference>
<keyword evidence="2" id="KW-1185">Reference proteome</keyword>
<gene>
    <name evidence="1" type="ORF">FHS57_001309</name>
</gene>
<sequence length="88" mass="9891">MSATFTKVQHLATLPIQVGMSRILSTFLGNTMVCLEMLTFRRKKEDGHKVTDWRTYRPKLSAGGQGAVWVNSVRIDQYYHLPGASPPP</sequence>
<organism evidence="1 2">
    <name type="scientific">Runella defluvii</name>
    <dbReference type="NCBI Taxonomy" id="370973"/>
    <lineage>
        <taxon>Bacteria</taxon>
        <taxon>Pseudomonadati</taxon>
        <taxon>Bacteroidota</taxon>
        <taxon>Cytophagia</taxon>
        <taxon>Cytophagales</taxon>
        <taxon>Spirosomataceae</taxon>
        <taxon>Runella</taxon>
    </lineage>
</organism>
<evidence type="ECO:0000313" key="1">
    <source>
        <dbReference type="EMBL" id="MBB3837315.1"/>
    </source>
</evidence>
<protein>
    <submittedName>
        <fullName evidence="1">Uncharacterized protein</fullName>
    </submittedName>
</protein>
<comment type="caution">
    <text evidence="1">The sequence shown here is derived from an EMBL/GenBank/DDBJ whole genome shotgun (WGS) entry which is preliminary data.</text>
</comment>
<dbReference type="RefSeq" id="WP_183972050.1">
    <property type="nucleotide sequence ID" value="NZ_JACIBY010000002.1"/>
</dbReference>
<evidence type="ECO:0000313" key="2">
    <source>
        <dbReference type="Proteomes" id="UP000541352"/>
    </source>
</evidence>
<name>A0A7W6EP83_9BACT</name>
<accession>A0A7W6EP83</accession>